<dbReference type="PROSITE" id="PS51729">
    <property type="entry name" value="GNAT_YJDJ"/>
    <property type="match status" value="1"/>
</dbReference>
<organism evidence="3 4">
    <name type="scientific">Nocardiopsis endophytica</name>
    <dbReference type="NCBI Taxonomy" id="3018445"/>
    <lineage>
        <taxon>Bacteria</taxon>
        <taxon>Bacillati</taxon>
        <taxon>Actinomycetota</taxon>
        <taxon>Actinomycetes</taxon>
        <taxon>Streptosporangiales</taxon>
        <taxon>Nocardiopsidaceae</taxon>
        <taxon>Nocardiopsis</taxon>
    </lineage>
</organism>
<dbReference type="Gene3D" id="3.40.630.30">
    <property type="match status" value="1"/>
</dbReference>
<protein>
    <submittedName>
        <fullName evidence="3">GNAT family N-acetyltransferase</fullName>
    </submittedName>
</protein>
<dbReference type="InterPro" id="IPR016181">
    <property type="entry name" value="Acyl_CoA_acyltransferase"/>
</dbReference>
<evidence type="ECO:0000259" key="2">
    <source>
        <dbReference type="PROSITE" id="PS51729"/>
    </source>
</evidence>
<dbReference type="InterPro" id="IPR000182">
    <property type="entry name" value="GNAT_dom"/>
</dbReference>
<evidence type="ECO:0000313" key="4">
    <source>
        <dbReference type="Proteomes" id="UP001527866"/>
    </source>
</evidence>
<evidence type="ECO:0000313" key="3">
    <source>
        <dbReference type="EMBL" id="MDA2810310.1"/>
    </source>
</evidence>
<dbReference type="PROSITE" id="PS51186">
    <property type="entry name" value="GNAT"/>
    <property type="match status" value="1"/>
</dbReference>
<accession>A0ABT4U038</accession>
<evidence type="ECO:0000259" key="1">
    <source>
        <dbReference type="PROSITE" id="PS51186"/>
    </source>
</evidence>
<dbReference type="InterPro" id="IPR031165">
    <property type="entry name" value="GNAT_YJDJ"/>
</dbReference>
<dbReference type="SUPFAM" id="SSF55729">
    <property type="entry name" value="Acyl-CoA N-acyltransferases (Nat)"/>
    <property type="match status" value="1"/>
</dbReference>
<dbReference type="PANTHER" id="PTHR31435">
    <property type="entry name" value="PROTEIN NATD1"/>
    <property type="match status" value="1"/>
</dbReference>
<dbReference type="PANTHER" id="PTHR31435:SF10">
    <property type="entry name" value="BSR4717 PROTEIN"/>
    <property type="match status" value="1"/>
</dbReference>
<feature type="domain" description="N-acetyltransferase" evidence="2">
    <location>
        <begin position="9"/>
        <end position="101"/>
    </location>
</feature>
<dbReference type="InterPro" id="IPR045057">
    <property type="entry name" value="Gcn5-rel_NAT"/>
</dbReference>
<dbReference type="EMBL" id="JAQFWQ010000013">
    <property type="protein sequence ID" value="MDA2810310.1"/>
    <property type="molecule type" value="Genomic_DNA"/>
</dbReference>
<proteinExistence type="predicted"/>
<keyword evidence="4" id="KW-1185">Reference proteome</keyword>
<dbReference type="RefSeq" id="WP_270684377.1">
    <property type="nucleotide sequence ID" value="NZ_JAQFWQ010000013.1"/>
</dbReference>
<feature type="domain" description="N-acetyltransferase" evidence="1">
    <location>
        <begin position="1"/>
        <end position="106"/>
    </location>
</feature>
<gene>
    <name evidence="3" type="ORF">O4J56_06635</name>
</gene>
<sequence length="110" mass="11957">MADVSLTVTDVPSRRRYEARDAGAGGADGTVAGFAEYMLAGEMVVFTHTEVDPSYEGKGVGSALVRASLDDVRSRGMVVLPLCPFYKGWIQRHPEYTDLVYQRPPSTATD</sequence>
<reference evidence="3 4" key="1">
    <citation type="submission" date="2023-01" db="EMBL/GenBank/DDBJ databases">
        <title>Draft genome sequence of Nocardiopsis sp. RSe5-2 isolated from halophytes.</title>
        <authorList>
            <person name="Duangmal K."/>
            <person name="Chantavorakit T."/>
        </authorList>
    </citation>
    <scope>NUCLEOTIDE SEQUENCE [LARGE SCALE GENOMIC DNA]</scope>
    <source>
        <strain evidence="3 4">RSe5-2</strain>
    </source>
</reference>
<dbReference type="Proteomes" id="UP001527866">
    <property type="component" value="Unassembled WGS sequence"/>
</dbReference>
<dbReference type="CDD" id="cd04301">
    <property type="entry name" value="NAT_SF"/>
    <property type="match status" value="1"/>
</dbReference>
<name>A0ABT4U038_9ACTN</name>
<dbReference type="Pfam" id="PF14542">
    <property type="entry name" value="Acetyltransf_CG"/>
    <property type="match status" value="1"/>
</dbReference>
<comment type="caution">
    <text evidence="3">The sequence shown here is derived from an EMBL/GenBank/DDBJ whole genome shotgun (WGS) entry which is preliminary data.</text>
</comment>